<dbReference type="Proteomes" id="UP000199574">
    <property type="component" value="Chromosome I"/>
</dbReference>
<keyword evidence="1" id="KW-0732">Signal</keyword>
<evidence type="ECO:0000256" key="1">
    <source>
        <dbReference type="SAM" id="SignalP"/>
    </source>
</evidence>
<feature type="signal peptide" evidence="1">
    <location>
        <begin position="1"/>
        <end position="20"/>
    </location>
</feature>
<dbReference type="GeneID" id="90592276"/>
<keyword evidence="3" id="KW-1185">Reference proteome</keyword>
<gene>
    <name evidence="2" type="ORF">SAMN05192545_0613</name>
</gene>
<evidence type="ECO:0000313" key="3">
    <source>
        <dbReference type="Proteomes" id="UP000199574"/>
    </source>
</evidence>
<evidence type="ECO:0000313" key="2">
    <source>
        <dbReference type="EMBL" id="SDS01467.1"/>
    </source>
</evidence>
<reference evidence="2 3" key="1">
    <citation type="submission" date="2016-10" db="EMBL/GenBank/DDBJ databases">
        <authorList>
            <person name="Varghese N."/>
            <person name="Submissions S."/>
        </authorList>
    </citation>
    <scope>NUCLEOTIDE SEQUENCE [LARGE SCALE GENOMIC DNA]</scope>
    <source>
        <strain evidence="2 3">MAR_2009_60</strain>
    </source>
</reference>
<sequence length="154" mass="16318">MKKLLFLVSAVILGTNVSNAQSDYTFAAGLGLDLFSGVTLVGPSAKYFFAEEHAGQAELMFESGLTTLTALYEYHGDISGADGLQWFAGAGPSILIFGEGIGTEIALRPIVGLDYKIDGVPLAFSFDWRPFIGLGDLLGNEVGAFGIGVRYVIE</sequence>
<dbReference type="EMBL" id="LT629754">
    <property type="protein sequence ID" value="SDS01467.1"/>
    <property type="molecule type" value="Genomic_DNA"/>
</dbReference>
<feature type="chain" id="PRO_5046563809" evidence="1">
    <location>
        <begin position="21"/>
        <end position="154"/>
    </location>
</feature>
<proteinExistence type="predicted"/>
<dbReference type="RefSeq" id="WP_091602559.1">
    <property type="nucleotide sequence ID" value="NZ_LT629754.1"/>
</dbReference>
<organism evidence="2 3">
    <name type="scientific">Maribacter dokdonensis</name>
    <dbReference type="NCBI Taxonomy" id="320912"/>
    <lineage>
        <taxon>Bacteria</taxon>
        <taxon>Pseudomonadati</taxon>
        <taxon>Bacteroidota</taxon>
        <taxon>Flavobacteriia</taxon>
        <taxon>Flavobacteriales</taxon>
        <taxon>Flavobacteriaceae</taxon>
        <taxon>Maribacter</taxon>
    </lineage>
</organism>
<protein>
    <submittedName>
        <fullName evidence="2">Uncharacterized protein</fullName>
    </submittedName>
</protein>
<name>A0ABY0U3T1_9FLAO</name>
<accession>A0ABY0U3T1</accession>